<accession>A0A3M8AZD4</accession>
<dbReference type="EMBL" id="RHHN01000028">
    <property type="protein sequence ID" value="RNB56440.1"/>
    <property type="molecule type" value="Genomic_DNA"/>
</dbReference>
<proteinExistence type="predicted"/>
<dbReference type="RefSeq" id="WP_122952781.1">
    <property type="nucleotide sequence ID" value="NZ_BJOD01000003.1"/>
</dbReference>
<sequence length="74" mass="8265">MKTGLEKAGRVQRYWRTKDLLMAGLLGVVFAIVIIGVNYVYMLAAWLSRALCHALLQAGLLADYRVNLANRTGR</sequence>
<dbReference type="EMBL" id="BJOD01000003">
    <property type="protein sequence ID" value="GED24344.1"/>
    <property type="molecule type" value="Genomic_DNA"/>
</dbReference>
<evidence type="ECO:0000313" key="5">
    <source>
        <dbReference type="Proteomes" id="UP000317180"/>
    </source>
</evidence>
<protein>
    <submittedName>
        <fullName evidence="3">Uncharacterized protein</fullName>
    </submittedName>
</protein>
<reference evidence="3 4" key="1">
    <citation type="submission" date="2018-10" db="EMBL/GenBank/DDBJ databases">
        <title>Phylogenomics of Brevibacillus.</title>
        <authorList>
            <person name="Dunlap C."/>
        </authorList>
    </citation>
    <scope>NUCLEOTIDE SEQUENCE [LARGE SCALE GENOMIC DNA]</scope>
    <source>
        <strain evidence="3 4">NRRL NRS 1219</strain>
    </source>
</reference>
<dbReference type="Proteomes" id="UP000276178">
    <property type="component" value="Unassembled WGS sequence"/>
</dbReference>
<dbReference type="GeneID" id="82811122"/>
<evidence type="ECO:0000313" key="3">
    <source>
        <dbReference type="EMBL" id="RNB56440.1"/>
    </source>
</evidence>
<organism evidence="3 4">
    <name type="scientific">Brevibacillus agri</name>
    <dbReference type="NCBI Taxonomy" id="51101"/>
    <lineage>
        <taxon>Bacteria</taxon>
        <taxon>Bacillati</taxon>
        <taxon>Bacillota</taxon>
        <taxon>Bacilli</taxon>
        <taxon>Bacillales</taxon>
        <taxon>Paenibacillaceae</taxon>
        <taxon>Brevibacillus</taxon>
    </lineage>
</organism>
<dbReference type="AlphaFoldDB" id="A0A3M8AZD4"/>
<gene>
    <name evidence="2" type="ORF">BAG01nite_04460</name>
    <name evidence="3" type="ORF">EB820_09325</name>
</gene>
<comment type="caution">
    <text evidence="3">The sequence shown here is derived from an EMBL/GenBank/DDBJ whole genome shotgun (WGS) entry which is preliminary data.</text>
</comment>
<keyword evidence="5" id="KW-1185">Reference proteome</keyword>
<evidence type="ECO:0000313" key="4">
    <source>
        <dbReference type="Proteomes" id="UP000276178"/>
    </source>
</evidence>
<keyword evidence="1" id="KW-0812">Transmembrane</keyword>
<evidence type="ECO:0000313" key="2">
    <source>
        <dbReference type="EMBL" id="GED24344.1"/>
    </source>
</evidence>
<feature type="transmembrane region" description="Helical" evidence="1">
    <location>
        <begin position="20"/>
        <end position="40"/>
    </location>
</feature>
<keyword evidence="1" id="KW-0472">Membrane</keyword>
<keyword evidence="1" id="KW-1133">Transmembrane helix</keyword>
<dbReference type="Proteomes" id="UP000317180">
    <property type="component" value="Unassembled WGS sequence"/>
</dbReference>
<evidence type="ECO:0000256" key="1">
    <source>
        <dbReference type="SAM" id="Phobius"/>
    </source>
</evidence>
<name>A0A3M8AZD4_9BACL</name>
<reference evidence="2 5" key="2">
    <citation type="submission" date="2019-06" db="EMBL/GenBank/DDBJ databases">
        <title>Whole genome shotgun sequence of Brevibacillus agri NBRC 15538.</title>
        <authorList>
            <person name="Hosoyama A."/>
            <person name="Uohara A."/>
            <person name="Ohji S."/>
            <person name="Ichikawa N."/>
        </authorList>
    </citation>
    <scope>NUCLEOTIDE SEQUENCE [LARGE SCALE GENOMIC DNA]</scope>
    <source>
        <strain evidence="2 5">NBRC 15538</strain>
    </source>
</reference>
<dbReference type="OrthoDB" id="8017424at2"/>